<keyword evidence="6" id="KW-1185">Reference proteome</keyword>
<evidence type="ECO:0000313" key="5">
    <source>
        <dbReference type="EMBL" id="QDZ20169.1"/>
    </source>
</evidence>
<dbReference type="InterPro" id="IPR008922">
    <property type="entry name" value="Di-copper_centre_dom_sf"/>
</dbReference>
<gene>
    <name evidence="5" type="ORF">A3770_03p26870</name>
</gene>
<dbReference type="Pfam" id="PF00264">
    <property type="entry name" value="Tyrosinase"/>
    <property type="match status" value="1"/>
</dbReference>
<feature type="region of interest" description="Disordered" evidence="3">
    <location>
        <begin position="478"/>
        <end position="634"/>
    </location>
</feature>
<protein>
    <submittedName>
        <fullName evidence="5">Tyrosinase</fullName>
    </submittedName>
</protein>
<evidence type="ECO:0000313" key="6">
    <source>
        <dbReference type="Proteomes" id="UP000316726"/>
    </source>
</evidence>
<feature type="compositionally biased region" description="Low complexity" evidence="3">
    <location>
        <begin position="483"/>
        <end position="494"/>
    </location>
</feature>
<dbReference type="Proteomes" id="UP000316726">
    <property type="component" value="Chromosome 3"/>
</dbReference>
<feature type="compositionally biased region" description="Low complexity" evidence="3">
    <location>
        <begin position="886"/>
        <end position="929"/>
    </location>
</feature>
<reference evidence="5 6" key="1">
    <citation type="submission" date="2018-07" db="EMBL/GenBank/DDBJ databases">
        <title>The complete nuclear genome of the prasinophyte Chloropicon primus (CCMP1205).</title>
        <authorList>
            <person name="Pombert J.-F."/>
            <person name="Otis C."/>
            <person name="Turmel M."/>
            <person name="Lemieux C."/>
        </authorList>
    </citation>
    <scope>NUCLEOTIDE SEQUENCE [LARGE SCALE GENOMIC DNA]</scope>
    <source>
        <strain evidence="5 6">CCMP1205</strain>
    </source>
</reference>
<feature type="compositionally biased region" description="Polar residues" evidence="3">
    <location>
        <begin position="557"/>
        <end position="571"/>
    </location>
</feature>
<keyword evidence="1" id="KW-0479">Metal-binding</keyword>
<accession>A0A5B8MIF6</accession>
<feature type="region of interest" description="Disordered" evidence="3">
    <location>
        <begin position="343"/>
        <end position="377"/>
    </location>
</feature>
<dbReference type="InterPro" id="IPR050316">
    <property type="entry name" value="Tyrosinase/Hemocyanin"/>
</dbReference>
<dbReference type="InterPro" id="IPR002227">
    <property type="entry name" value="Tyrosinase_Cu-bd"/>
</dbReference>
<evidence type="ECO:0000256" key="2">
    <source>
        <dbReference type="ARBA" id="ARBA00023008"/>
    </source>
</evidence>
<feature type="domain" description="Tyrosinase copper-binding" evidence="4">
    <location>
        <begin position="165"/>
        <end position="176"/>
    </location>
</feature>
<dbReference type="STRING" id="1764295.A0A5B8MIF6"/>
<evidence type="ECO:0000259" key="4">
    <source>
        <dbReference type="PROSITE" id="PS00498"/>
    </source>
</evidence>
<keyword evidence="2" id="KW-0186">Copper</keyword>
<dbReference type="PANTHER" id="PTHR11474:SF126">
    <property type="entry name" value="TYROSINASE-LIKE PROTEIN TYR-1-RELATED"/>
    <property type="match status" value="1"/>
</dbReference>
<evidence type="ECO:0000256" key="3">
    <source>
        <dbReference type="SAM" id="MobiDB-lite"/>
    </source>
</evidence>
<feature type="compositionally biased region" description="Low complexity" evidence="3">
    <location>
        <begin position="601"/>
        <end position="612"/>
    </location>
</feature>
<proteinExistence type="predicted"/>
<feature type="compositionally biased region" description="Basic and acidic residues" evidence="3">
    <location>
        <begin position="585"/>
        <end position="595"/>
    </location>
</feature>
<dbReference type="AlphaFoldDB" id="A0A5B8MIF6"/>
<sequence length="929" mass="101750">MSGKWREFADLHTDPDVWRVAHSDGAGLQAAFLPWHRVYLRRMERELQKIDPGVTIPYWNWALDSEDPLGSPVLSDDFFGSTGDPENSYCVVDGSFGDASNETCVQRGIARDSGGFLTLADLKEVLMRNEDYGRFVNTLENGLGLHGHLHMFLGGNMANVNSPKDPLFYVHHSFVDMLWWRWQKMHNRMGSPAYKGNASAPLYPFKESASDVFSAEEMGYTYSNPLERDPKDNATIPCYLEKGGERDIVSLGERVWTSLPDDVYRIRSVVRTAPRPNTRFFTEWQDLRTTAHEMQNAVDPEMVKFQIDQVAGVLAQQRIRSRSLSSLSSSTMGLGLPIDLIVGGGGRDDDGPRGGSDRAADVIPGPGDEKDEEDEDECPYKEECGSCLRTAQELASSPCVDTYSEEFREKLTVAIAADFAYIQDEPLEQYLVLEAGATTTTTTTTTDVGETADGASTPAETETVPQAMESVMAMIPLPPPTQAEVESGETSGAAAEEERDDDDDDDGEKEVVAEETEPAPPKPKPSTTETWGIVLDKLEPALDVEATAQEKEEAIFDTTSGVFSDNPNIQQALELVQNPMDGDPLGERAWGEGGDRKRRSSSSSSSSSTSSSPPGPWSADETGSGSAGDAATPVAAKEALVAPVGASYRAASDLQQRDEEEEERRRAEAEALEEQRREAERLDAEIKELERQQTIAKALSSANSALEVMARKNHDQEMELEGLRTAREQQQRVVMMEEKRLQMESVLKMQMTQTQRVSATMDEVAVAKAEMEEKKAVVQVRMEAAKTKVESAKVEAQTKVVAAKTKVESAKVEAQTKVVAAKNRVASAKVQVAERVAAAKERTATRVKEAKEKSSIRVEEARSRASSRVEEARSRASSRVEEARSRASSKAAEARSRASSKAAEARSRASSRAGRARASSLSGRSGYRG</sequence>
<feature type="region of interest" description="Disordered" evidence="3">
    <location>
        <begin position="649"/>
        <end position="679"/>
    </location>
</feature>
<dbReference type="PROSITE" id="PS00498">
    <property type="entry name" value="TYROSINASE_2"/>
    <property type="match status" value="1"/>
</dbReference>
<dbReference type="PANTHER" id="PTHR11474">
    <property type="entry name" value="TYROSINASE FAMILY MEMBER"/>
    <property type="match status" value="1"/>
</dbReference>
<feature type="compositionally biased region" description="Acidic residues" evidence="3">
    <location>
        <begin position="495"/>
        <end position="517"/>
    </location>
</feature>
<dbReference type="EMBL" id="CP031036">
    <property type="protein sequence ID" value="QDZ20169.1"/>
    <property type="molecule type" value="Genomic_DNA"/>
</dbReference>
<feature type="compositionally biased region" description="Basic and acidic residues" evidence="3">
    <location>
        <begin position="346"/>
        <end position="360"/>
    </location>
</feature>
<dbReference type="SUPFAM" id="SSF48056">
    <property type="entry name" value="Di-copper centre-containing domain"/>
    <property type="match status" value="1"/>
</dbReference>
<feature type="region of interest" description="Disordered" evidence="3">
    <location>
        <begin position="442"/>
        <end position="461"/>
    </location>
</feature>
<evidence type="ECO:0000256" key="1">
    <source>
        <dbReference type="ARBA" id="ARBA00022723"/>
    </source>
</evidence>
<organism evidence="5 6">
    <name type="scientific">Chloropicon primus</name>
    <dbReference type="NCBI Taxonomy" id="1764295"/>
    <lineage>
        <taxon>Eukaryota</taxon>
        <taxon>Viridiplantae</taxon>
        <taxon>Chlorophyta</taxon>
        <taxon>Chloropicophyceae</taxon>
        <taxon>Chloropicales</taxon>
        <taxon>Chloropicaceae</taxon>
        <taxon>Chloropicon</taxon>
    </lineage>
</organism>
<dbReference type="GO" id="GO:0016491">
    <property type="term" value="F:oxidoreductase activity"/>
    <property type="evidence" value="ECO:0007669"/>
    <property type="project" value="InterPro"/>
</dbReference>
<feature type="region of interest" description="Disordered" evidence="3">
    <location>
        <begin position="839"/>
        <end position="929"/>
    </location>
</feature>
<feature type="compositionally biased region" description="Basic and acidic residues" evidence="3">
    <location>
        <begin position="663"/>
        <end position="679"/>
    </location>
</feature>
<feature type="compositionally biased region" description="Basic and acidic residues" evidence="3">
    <location>
        <begin position="839"/>
        <end position="885"/>
    </location>
</feature>
<name>A0A5B8MIF6_9CHLO</name>
<dbReference type="Gene3D" id="1.10.1280.10">
    <property type="entry name" value="Di-copper center containing domain from catechol oxidase"/>
    <property type="match status" value="1"/>
</dbReference>
<dbReference type="PRINTS" id="PR00092">
    <property type="entry name" value="TYROSINASE"/>
</dbReference>
<dbReference type="OrthoDB" id="6132182at2759"/>
<dbReference type="GO" id="GO:0046872">
    <property type="term" value="F:metal ion binding"/>
    <property type="evidence" value="ECO:0007669"/>
    <property type="project" value="UniProtKB-KW"/>
</dbReference>